<evidence type="ECO:0000313" key="2">
    <source>
        <dbReference type="EnsemblPlants" id="KRH27915"/>
    </source>
</evidence>
<evidence type="ECO:0000313" key="1">
    <source>
        <dbReference type="EMBL" id="KRH27915.1"/>
    </source>
</evidence>
<dbReference type="AlphaFoldDB" id="A0A0R0HKY4"/>
<dbReference type="EMBL" id="CM000844">
    <property type="protein sequence ID" value="KRH27915.1"/>
    <property type="molecule type" value="Genomic_DNA"/>
</dbReference>
<reference evidence="1 2" key="1">
    <citation type="journal article" date="2010" name="Nature">
        <title>Genome sequence of the palaeopolyploid soybean.</title>
        <authorList>
            <person name="Schmutz J."/>
            <person name="Cannon S.B."/>
            <person name="Schlueter J."/>
            <person name="Ma J."/>
            <person name="Mitros T."/>
            <person name="Nelson W."/>
            <person name="Hyten D.L."/>
            <person name="Song Q."/>
            <person name="Thelen J.J."/>
            <person name="Cheng J."/>
            <person name="Xu D."/>
            <person name="Hellsten U."/>
            <person name="May G.D."/>
            <person name="Yu Y."/>
            <person name="Sakurai T."/>
            <person name="Umezawa T."/>
            <person name="Bhattacharyya M.K."/>
            <person name="Sandhu D."/>
            <person name="Valliyodan B."/>
            <person name="Lindquist E."/>
            <person name="Peto M."/>
            <person name="Grant D."/>
            <person name="Shu S."/>
            <person name="Goodstein D."/>
            <person name="Barry K."/>
            <person name="Futrell-Griggs M."/>
            <person name="Abernathy B."/>
            <person name="Du J."/>
            <person name="Tian Z."/>
            <person name="Zhu L."/>
            <person name="Gill N."/>
            <person name="Joshi T."/>
            <person name="Libault M."/>
            <person name="Sethuraman A."/>
            <person name="Zhang X.-C."/>
            <person name="Shinozaki K."/>
            <person name="Nguyen H.T."/>
            <person name="Wing R.A."/>
            <person name="Cregan P."/>
            <person name="Specht J."/>
            <person name="Grimwood J."/>
            <person name="Rokhsar D."/>
            <person name="Stacey G."/>
            <person name="Shoemaker R.C."/>
            <person name="Jackson S.A."/>
        </authorList>
    </citation>
    <scope>NUCLEOTIDE SEQUENCE [LARGE SCALE GENOMIC DNA]</scope>
    <source>
        <strain evidence="2">cv. Williams 82</strain>
        <tissue evidence="1">Callus</tissue>
    </source>
</reference>
<dbReference type="EnsemblPlants" id="KRH27915">
    <property type="protein sequence ID" value="KRH27915"/>
    <property type="gene ID" value="GLYMA_11G023000"/>
</dbReference>
<dbReference type="Gramene" id="KRH27915">
    <property type="protein sequence ID" value="KRH27915"/>
    <property type="gene ID" value="GLYMA_11G023000"/>
</dbReference>
<evidence type="ECO:0000313" key="3">
    <source>
        <dbReference type="Proteomes" id="UP000008827"/>
    </source>
</evidence>
<protein>
    <submittedName>
        <fullName evidence="1 2">Uncharacterized protein</fullName>
    </submittedName>
</protein>
<reference evidence="2" key="2">
    <citation type="submission" date="2018-02" db="UniProtKB">
        <authorList>
            <consortium name="EnsemblPlants"/>
        </authorList>
    </citation>
    <scope>IDENTIFICATION</scope>
    <source>
        <strain evidence="2">Williams 82</strain>
    </source>
</reference>
<accession>A0A0R0HKY4</accession>
<gene>
    <name evidence="1" type="ORF">GLYMA_11G023000</name>
</gene>
<proteinExistence type="predicted"/>
<dbReference type="Proteomes" id="UP000008827">
    <property type="component" value="Chromosome 11"/>
</dbReference>
<reference evidence="1" key="3">
    <citation type="submission" date="2018-07" db="EMBL/GenBank/DDBJ databases">
        <title>WGS assembly of Glycine max.</title>
        <authorList>
            <person name="Schmutz J."/>
            <person name="Cannon S."/>
            <person name="Schlueter J."/>
            <person name="Ma J."/>
            <person name="Mitros T."/>
            <person name="Nelson W."/>
            <person name="Hyten D."/>
            <person name="Song Q."/>
            <person name="Thelen J."/>
            <person name="Cheng J."/>
            <person name="Xu D."/>
            <person name="Hellsten U."/>
            <person name="May G."/>
            <person name="Yu Y."/>
            <person name="Sakurai T."/>
            <person name="Umezawa T."/>
            <person name="Bhattacharyya M."/>
            <person name="Sandhu D."/>
            <person name="Valliyodan B."/>
            <person name="Lindquist E."/>
            <person name="Peto M."/>
            <person name="Grant D."/>
            <person name="Shu S."/>
            <person name="Goodstein D."/>
            <person name="Barry K."/>
            <person name="Futrell-Griggs M."/>
            <person name="Abernathy B."/>
            <person name="Du J."/>
            <person name="Tian Z."/>
            <person name="Zhu L."/>
            <person name="Gill N."/>
            <person name="Joshi T."/>
            <person name="Libault M."/>
            <person name="Sethuraman A."/>
            <person name="Zhang X."/>
            <person name="Shinozaki K."/>
            <person name="Nguyen H."/>
            <person name="Wing R."/>
            <person name="Cregan P."/>
            <person name="Specht J."/>
            <person name="Grimwood J."/>
            <person name="Rokhsar D."/>
            <person name="Stacey G."/>
            <person name="Shoemaker R."/>
            <person name="Jackson S."/>
        </authorList>
    </citation>
    <scope>NUCLEOTIDE SEQUENCE</scope>
    <source>
        <tissue evidence="1">Callus</tissue>
    </source>
</reference>
<sequence>MVAGKKSATPWRPAMCCHLTTMTETSIHPWGSFYVWCIETRKPSLSEMQMGFQTQALLKLTLVGVNAV</sequence>
<name>A0A0R0HKY4_SOYBN</name>
<organism evidence="1">
    <name type="scientific">Glycine max</name>
    <name type="common">Soybean</name>
    <name type="synonym">Glycine hispida</name>
    <dbReference type="NCBI Taxonomy" id="3847"/>
    <lineage>
        <taxon>Eukaryota</taxon>
        <taxon>Viridiplantae</taxon>
        <taxon>Streptophyta</taxon>
        <taxon>Embryophyta</taxon>
        <taxon>Tracheophyta</taxon>
        <taxon>Spermatophyta</taxon>
        <taxon>Magnoliopsida</taxon>
        <taxon>eudicotyledons</taxon>
        <taxon>Gunneridae</taxon>
        <taxon>Pentapetalae</taxon>
        <taxon>rosids</taxon>
        <taxon>fabids</taxon>
        <taxon>Fabales</taxon>
        <taxon>Fabaceae</taxon>
        <taxon>Papilionoideae</taxon>
        <taxon>50 kb inversion clade</taxon>
        <taxon>NPAAA clade</taxon>
        <taxon>indigoferoid/millettioid clade</taxon>
        <taxon>Phaseoleae</taxon>
        <taxon>Glycine</taxon>
        <taxon>Glycine subgen. Soja</taxon>
    </lineage>
</organism>
<keyword evidence="3" id="KW-1185">Reference proteome</keyword>
<dbReference type="InParanoid" id="A0A0R0HKY4"/>